<feature type="compositionally biased region" description="Polar residues" evidence="1">
    <location>
        <begin position="64"/>
        <end position="73"/>
    </location>
</feature>
<gene>
    <name evidence="2" type="ORF">B7463_g12728</name>
</gene>
<keyword evidence="3" id="KW-1185">Reference proteome</keyword>
<dbReference type="Proteomes" id="UP000258309">
    <property type="component" value="Unassembled WGS sequence"/>
</dbReference>
<feature type="non-terminal residue" evidence="2">
    <location>
        <position position="1"/>
    </location>
</feature>
<evidence type="ECO:0000313" key="2">
    <source>
        <dbReference type="EMBL" id="RFU23610.1"/>
    </source>
</evidence>
<feature type="region of interest" description="Disordered" evidence="1">
    <location>
        <begin position="61"/>
        <end position="150"/>
    </location>
</feature>
<protein>
    <submittedName>
        <fullName evidence="2">Uncharacterized protein</fullName>
    </submittedName>
</protein>
<dbReference type="AlphaFoldDB" id="A0A3E2GR88"/>
<sequence length="178" mass="19187">MVGLRVQGSPPPQLANQHARWFNALCCLLFSYLSSEREKLTVGGFCGRVNTTTTTAAAAWYGTRPQQKSQALSKSAEERQSGHDSHEEARISEPSSPLGPPAPDRIRPDTRSRTAAAAHSQKSQNTHSRDISDQVAVSQSKGIRQGRKESVAELQPFPSALSALIDGLVEHLDGNDSG</sequence>
<reference evidence="2 3" key="1">
    <citation type="submission" date="2018-05" db="EMBL/GenBank/DDBJ databases">
        <title>Draft genome sequence of Scytalidium lignicola DSM 105466, a ubiquitous saprotrophic fungus.</title>
        <authorList>
            <person name="Buettner E."/>
            <person name="Gebauer A.M."/>
            <person name="Hofrichter M."/>
            <person name="Liers C."/>
            <person name="Kellner H."/>
        </authorList>
    </citation>
    <scope>NUCLEOTIDE SEQUENCE [LARGE SCALE GENOMIC DNA]</scope>
    <source>
        <strain evidence="2 3">DSM 105466</strain>
    </source>
</reference>
<proteinExistence type="predicted"/>
<name>A0A3E2GR88_SCYLI</name>
<evidence type="ECO:0000313" key="3">
    <source>
        <dbReference type="Proteomes" id="UP000258309"/>
    </source>
</evidence>
<evidence type="ECO:0000256" key="1">
    <source>
        <dbReference type="SAM" id="MobiDB-lite"/>
    </source>
</evidence>
<accession>A0A3E2GR88</accession>
<feature type="compositionally biased region" description="Basic and acidic residues" evidence="1">
    <location>
        <begin position="75"/>
        <end position="91"/>
    </location>
</feature>
<dbReference type="EMBL" id="NCSJ02000718">
    <property type="protein sequence ID" value="RFU23610.1"/>
    <property type="molecule type" value="Genomic_DNA"/>
</dbReference>
<comment type="caution">
    <text evidence="2">The sequence shown here is derived from an EMBL/GenBank/DDBJ whole genome shotgun (WGS) entry which is preliminary data.</text>
</comment>
<feature type="non-terminal residue" evidence="2">
    <location>
        <position position="178"/>
    </location>
</feature>
<organism evidence="2 3">
    <name type="scientific">Scytalidium lignicola</name>
    <name type="common">Hyphomycete</name>
    <dbReference type="NCBI Taxonomy" id="5539"/>
    <lineage>
        <taxon>Eukaryota</taxon>
        <taxon>Fungi</taxon>
        <taxon>Dikarya</taxon>
        <taxon>Ascomycota</taxon>
        <taxon>Pezizomycotina</taxon>
        <taxon>Leotiomycetes</taxon>
        <taxon>Leotiomycetes incertae sedis</taxon>
        <taxon>Scytalidium</taxon>
    </lineage>
</organism>